<protein>
    <submittedName>
        <fullName evidence="4">Amidohydrolase</fullName>
    </submittedName>
</protein>
<proteinExistence type="inferred from homology"/>
<evidence type="ECO:0000259" key="3">
    <source>
        <dbReference type="PROSITE" id="PS50263"/>
    </source>
</evidence>
<keyword evidence="5" id="KW-1185">Reference proteome</keyword>
<dbReference type="RefSeq" id="WP_125408369.1">
    <property type="nucleotide sequence ID" value="NZ_JBEHHI010000001.1"/>
</dbReference>
<dbReference type="Pfam" id="PF00795">
    <property type="entry name" value="CN_hydrolase"/>
    <property type="match status" value="1"/>
</dbReference>
<dbReference type="CDD" id="cd07572">
    <property type="entry name" value="nit"/>
    <property type="match status" value="1"/>
</dbReference>
<dbReference type="InterPro" id="IPR045254">
    <property type="entry name" value="Nit1/2_C-N_Hydrolase"/>
</dbReference>
<dbReference type="Proteomes" id="UP001560019">
    <property type="component" value="Unassembled WGS sequence"/>
</dbReference>
<dbReference type="InterPro" id="IPR036526">
    <property type="entry name" value="C-N_Hydrolase_sf"/>
</dbReference>
<dbReference type="PROSITE" id="PS50263">
    <property type="entry name" value="CN_HYDROLASE"/>
    <property type="match status" value="1"/>
</dbReference>
<keyword evidence="2" id="KW-0378">Hydrolase</keyword>
<gene>
    <name evidence="4" type="ORF">Ga0609869_001358</name>
</gene>
<evidence type="ECO:0000313" key="5">
    <source>
        <dbReference type="Proteomes" id="UP001560019"/>
    </source>
</evidence>
<accession>A0ABV3XTA5</accession>
<dbReference type="SUPFAM" id="SSF56317">
    <property type="entry name" value="Carbon-nitrogen hydrolase"/>
    <property type="match status" value="1"/>
</dbReference>
<evidence type="ECO:0000313" key="4">
    <source>
        <dbReference type="EMBL" id="MEX5728005.1"/>
    </source>
</evidence>
<name>A0ABV3XTA5_9RHOB</name>
<dbReference type="PROSITE" id="PS01227">
    <property type="entry name" value="UPF0012"/>
    <property type="match status" value="1"/>
</dbReference>
<dbReference type="PANTHER" id="PTHR23088:SF27">
    <property type="entry name" value="DEAMINATED GLUTATHIONE AMIDASE"/>
    <property type="match status" value="1"/>
</dbReference>
<evidence type="ECO:0000256" key="1">
    <source>
        <dbReference type="ARBA" id="ARBA00010613"/>
    </source>
</evidence>
<dbReference type="InterPro" id="IPR001110">
    <property type="entry name" value="UPF0012_CS"/>
</dbReference>
<evidence type="ECO:0000256" key="2">
    <source>
        <dbReference type="ARBA" id="ARBA00022801"/>
    </source>
</evidence>
<dbReference type="PANTHER" id="PTHR23088">
    <property type="entry name" value="NITRILASE-RELATED"/>
    <property type="match status" value="1"/>
</dbReference>
<comment type="similarity">
    <text evidence="1">Belongs to the carbon-nitrogen hydrolase superfamily. NIT1/NIT2 family.</text>
</comment>
<comment type="caution">
    <text evidence="4">The sequence shown here is derived from an EMBL/GenBank/DDBJ whole genome shotgun (WGS) entry which is preliminary data.</text>
</comment>
<feature type="domain" description="CN hydrolase" evidence="3">
    <location>
        <begin position="1"/>
        <end position="254"/>
    </location>
</feature>
<dbReference type="InterPro" id="IPR003010">
    <property type="entry name" value="C-N_Hydrolase"/>
</dbReference>
<sequence length="282" mass="30325">MRAALVQLSSSDDPAANLPVTRAAVRAAAEAGAGFVLTPEVTNCVSASRRRQKEVLRPEAEDPTLAALRHDAAELGIWLLIGSLALKTDDPDGRFANRSFLVNPNGTVSARYDKIHMFDVDISETERFRESDGYRPGTRAALAQTPFAALGLSICYDIRFPALYRALAQAGAEVLSVPSAFAPTTGAAHWQTLLRARAIETGCYVLAPAQCGTHAAAEGKPRQTHGHSLAVAPWGEVLADGGTSPGITYVELDMAEVEKARARVPSLRHDREFDPPQFDKPR</sequence>
<dbReference type="EMBL" id="JBEHHI010000001">
    <property type="protein sequence ID" value="MEX5728005.1"/>
    <property type="molecule type" value="Genomic_DNA"/>
</dbReference>
<reference evidence="4 5" key="1">
    <citation type="submission" date="2024-06" db="EMBL/GenBank/DDBJ databases">
        <title>Genome of Rhodovulum iodosum, a marine photoferrotroph.</title>
        <authorList>
            <person name="Bianchini G."/>
            <person name="Nikeleit V."/>
            <person name="Kappler A."/>
            <person name="Bryce C."/>
            <person name="Sanchez-Baracaldo P."/>
        </authorList>
    </citation>
    <scope>NUCLEOTIDE SEQUENCE [LARGE SCALE GENOMIC DNA]</scope>
    <source>
        <strain evidence="4 5">UT/N1</strain>
    </source>
</reference>
<dbReference type="Gene3D" id="3.60.110.10">
    <property type="entry name" value="Carbon-nitrogen hydrolase"/>
    <property type="match status" value="1"/>
</dbReference>
<organism evidence="4 5">
    <name type="scientific">Rhodovulum iodosum</name>
    <dbReference type="NCBI Taxonomy" id="68291"/>
    <lineage>
        <taxon>Bacteria</taxon>
        <taxon>Pseudomonadati</taxon>
        <taxon>Pseudomonadota</taxon>
        <taxon>Alphaproteobacteria</taxon>
        <taxon>Rhodobacterales</taxon>
        <taxon>Paracoccaceae</taxon>
        <taxon>Rhodovulum</taxon>
    </lineage>
</organism>